<dbReference type="Pfam" id="PF11871">
    <property type="entry name" value="DUF3391"/>
    <property type="match status" value="1"/>
</dbReference>
<comment type="caution">
    <text evidence="3">The sequence shown here is derived from an EMBL/GenBank/DDBJ whole genome shotgun (WGS) entry which is preliminary data.</text>
</comment>
<evidence type="ECO:0000313" key="4">
    <source>
        <dbReference type="Proteomes" id="UP000214747"/>
    </source>
</evidence>
<keyword evidence="4" id="KW-1185">Reference proteome</keyword>
<dbReference type="PANTHER" id="PTHR43155">
    <property type="entry name" value="CYCLIC DI-GMP PHOSPHODIESTERASE PA4108-RELATED"/>
    <property type="match status" value="1"/>
</dbReference>
<dbReference type="InterPro" id="IPR003607">
    <property type="entry name" value="HD/PDEase_dom"/>
</dbReference>
<name>A0A225SP97_9BURK</name>
<dbReference type="InterPro" id="IPR006675">
    <property type="entry name" value="HDIG_dom"/>
</dbReference>
<reference evidence="3 4" key="1">
    <citation type="journal article" date="2010" name="Int. J. Syst. Evol. Microbiol.">
        <title>Reclassification of Herbaspirillum putei as a later heterotypic synonym of Herbaspirillum huttiense, with the description of H. huttiense subsp. huttiense subsp. nov. and H. huttiense subsp. putei subsp. nov., comb. nov., and description of Herbaspirillum aquaticum sp. nov.</title>
        <authorList>
            <person name="Dobritsa A.P."/>
            <person name="Reddy M.C."/>
            <person name="Samadpour M."/>
        </authorList>
    </citation>
    <scope>NUCLEOTIDE SEQUENCE [LARGE SCALE GENOMIC DNA]</scope>
    <source>
        <strain evidence="3 4">IEH 4430</strain>
    </source>
</reference>
<dbReference type="CDD" id="cd00077">
    <property type="entry name" value="HDc"/>
    <property type="match status" value="1"/>
</dbReference>
<feature type="compositionally biased region" description="Basic and acidic residues" evidence="1">
    <location>
        <begin position="57"/>
        <end position="66"/>
    </location>
</feature>
<evidence type="ECO:0000256" key="1">
    <source>
        <dbReference type="SAM" id="MobiDB-lite"/>
    </source>
</evidence>
<evidence type="ECO:0000313" key="3">
    <source>
        <dbReference type="EMBL" id="OWY32600.1"/>
    </source>
</evidence>
<proteinExistence type="predicted"/>
<organism evidence="3 4">
    <name type="scientific">Herbaspirillum aquaticum</name>
    <dbReference type="NCBI Taxonomy" id="568783"/>
    <lineage>
        <taxon>Bacteria</taxon>
        <taxon>Pseudomonadati</taxon>
        <taxon>Pseudomonadota</taxon>
        <taxon>Betaproteobacteria</taxon>
        <taxon>Burkholderiales</taxon>
        <taxon>Oxalobacteraceae</taxon>
        <taxon>Herbaspirillum</taxon>
    </lineage>
</organism>
<accession>A0A225SP97</accession>
<dbReference type="RefSeq" id="WP_088756907.1">
    <property type="nucleotide sequence ID" value="NZ_JARJFG010000047.1"/>
</dbReference>
<dbReference type="Gene3D" id="1.10.3210.10">
    <property type="entry name" value="Hypothetical protein af1432"/>
    <property type="match status" value="1"/>
</dbReference>
<dbReference type="AlphaFoldDB" id="A0A225SP97"/>
<sequence length="417" mass="45484">MLKSIALTQLRLGMYVHSIPGGWINHPFWRKSFKIETLEDLQTLRECPVEEVTIDTAKGRDIAPEHEIDDEADEDDEGEHDEAAPPAGIAIAHEGASATVAVRKPATRTETAVERERAARIISSSKSTVLNMFSEARMGKTVDVKDAAELVTEITSSVSRNADALISLARLKTTDDYTYMHSVAVCAMMISLANQLGMTQEQIKQAGMAGLLHDVGKMAVPLDILNKPAKLTEEEFASVRSHTVQGHGILQQIEGIGEAALDVSLHHHEKIDGSGYPFNLKADSISIMAKMGAVCDVYDAITSNRPYKAGWDPARSIRHMAASAGHFDPITMEAFVKAIGIYPTGSCVILQSGRLGVVVDQRPEHLLNPRIKVFYSTTSRMPLKPEIIDLARGSDKIVAYADPAKWGIRNVPGIDLQ</sequence>
<dbReference type="PANTHER" id="PTHR43155:SF2">
    <property type="entry name" value="CYCLIC DI-GMP PHOSPHODIESTERASE PA4108"/>
    <property type="match status" value="1"/>
</dbReference>
<dbReference type="SUPFAM" id="SSF109604">
    <property type="entry name" value="HD-domain/PDEase-like"/>
    <property type="match status" value="1"/>
</dbReference>
<feature type="region of interest" description="Disordered" evidence="1">
    <location>
        <begin position="56"/>
        <end position="83"/>
    </location>
</feature>
<dbReference type="SMART" id="SM00471">
    <property type="entry name" value="HDc"/>
    <property type="match status" value="1"/>
</dbReference>
<evidence type="ECO:0000259" key="2">
    <source>
        <dbReference type="PROSITE" id="PS51832"/>
    </source>
</evidence>
<dbReference type="InterPro" id="IPR037522">
    <property type="entry name" value="HD_GYP_dom"/>
</dbReference>
<dbReference type="NCBIfam" id="TIGR00277">
    <property type="entry name" value="HDIG"/>
    <property type="match status" value="1"/>
</dbReference>
<protein>
    <submittedName>
        <fullName evidence="3">Phosphodiesterase</fullName>
    </submittedName>
</protein>
<dbReference type="GO" id="GO:0008081">
    <property type="term" value="F:phosphoric diester hydrolase activity"/>
    <property type="evidence" value="ECO:0007669"/>
    <property type="project" value="UniProtKB-ARBA"/>
</dbReference>
<gene>
    <name evidence="3" type="ORF">CEJ45_20375</name>
</gene>
<dbReference type="Pfam" id="PF13487">
    <property type="entry name" value="HD_5"/>
    <property type="match status" value="1"/>
</dbReference>
<dbReference type="PROSITE" id="PS51832">
    <property type="entry name" value="HD_GYP"/>
    <property type="match status" value="1"/>
</dbReference>
<feature type="domain" description="HD-GYP" evidence="2">
    <location>
        <begin position="156"/>
        <end position="351"/>
    </location>
</feature>
<dbReference type="Proteomes" id="UP000214747">
    <property type="component" value="Unassembled WGS sequence"/>
</dbReference>
<dbReference type="EMBL" id="NJGV01000024">
    <property type="protein sequence ID" value="OWY32600.1"/>
    <property type="molecule type" value="Genomic_DNA"/>
</dbReference>
<feature type="compositionally biased region" description="Acidic residues" evidence="1">
    <location>
        <begin position="67"/>
        <end position="80"/>
    </location>
</feature>
<dbReference type="InterPro" id="IPR021812">
    <property type="entry name" value="DUF3391"/>
</dbReference>